<dbReference type="EnsemblPlants" id="evm.model.10.645">
    <property type="protein sequence ID" value="cds.evm.model.10.645"/>
    <property type="gene ID" value="evm.TU.10.645"/>
</dbReference>
<feature type="compositionally biased region" description="Polar residues" evidence="7">
    <location>
        <begin position="332"/>
        <end position="341"/>
    </location>
</feature>
<dbReference type="EC" id="4.1.3.4" evidence="3"/>
<feature type="region of interest" description="Disordered" evidence="7">
    <location>
        <begin position="332"/>
        <end position="355"/>
    </location>
</feature>
<keyword evidence="4" id="KW-0479">Metal-binding</keyword>
<dbReference type="InterPro" id="IPR000891">
    <property type="entry name" value="PYR_CT"/>
</dbReference>
<dbReference type="SUPFAM" id="SSF56672">
    <property type="entry name" value="DNA/RNA polymerases"/>
    <property type="match status" value="1"/>
</dbReference>
<evidence type="ECO:0000256" key="7">
    <source>
        <dbReference type="SAM" id="MobiDB-lite"/>
    </source>
</evidence>
<dbReference type="SUPFAM" id="SSF51569">
    <property type="entry name" value="Aldolase"/>
    <property type="match status" value="1"/>
</dbReference>
<evidence type="ECO:0000313" key="9">
    <source>
        <dbReference type="EnsemblPlants" id="cds.evm.model.10.645"/>
    </source>
</evidence>
<dbReference type="GO" id="GO:0006552">
    <property type="term" value="P:L-leucine catabolic process"/>
    <property type="evidence" value="ECO:0007669"/>
    <property type="project" value="TreeGrafter"/>
</dbReference>
<dbReference type="InterPro" id="IPR043502">
    <property type="entry name" value="DNA/RNA_pol_sf"/>
</dbReference>
<evidence type="ECO:0000313" key="10">
    <source>
        <dbReference type="Proteomes" id="UP000596661"/>
    </source>
</evidence>
<organism evidence="9 10">
    <name type="scientific">Cannabis sativa</name>
    <name type="common">Hemp</name>
    <name type="synonym">Marijuana</name>
    <dbReference type="NCBI Taxonomy" id="3483"/>
    <lineage>
        <taxon>Eukaryota</taxon>
        <taxon>Viridiplantae</taxon>
        <taxon>Streptophyta</taxon>
        <taxon>Embryophyta</taxon>
        <taxon>Tracheophyta</taxon>
        <taxon>Spermatophyta</taxon>
        <taxon>Magnoliopsida</taxon>
        <taxon>eudicotyledons</taxon>
        <taxon>Gunneridae</taxon>
        <taxon>Pentapetalae</taxon>
        <taxon>rosids</taxon>
        <taxon>fabids</taxon>
        <taxon>Rosales</taxon>
        <taxon>Cannabaceae</taxon>
        <taxon>Cannabis</taxon>
    </lineage>
</organism>
<dbReference type="CDD" id="cd07938">
    <property type="entry name" value="DRE_TIM_HMGL"/>
    <property type="match status" value="1"/>
</dbReference>
<dbReference type="NCBIfam" id="NF004283">
    <property type="entry name" value="PRK05692.1"/>
    <property type="match status" value="1"/>
</dbReference>
<accession>A0A803QPR6</accession>
<dbReference type="PROSITE" id="PS50991">
    <property type="entry name" value="PYR_CT"/>
    <property type="match status" value="1"/>
</dbReference>
<dbReference type="InterPro" id="IPR013785">
    <property type="entry name" value="Aldolase_TIM"/>
</dbReference>
<feature type="compositionally biased region" description="Low complexity" evidence="7">
    <location>
        <begin position="1"/>
        <end position="13"/>
    </location>
</feature>
<dbReference type="InterPro" id="IPR013103">
    <property type="entry name" value="RVT_2"/>
</dbReference>
<dbReference type="AlphaFoldDB" id="A0A803QPR6"/>
<evidence type="ECO:0000256" key="5">
    <source>
        <dbReference type="ARBA" id="ARBA00023239"/>
    </source>
</evidence>
<dbReference type="Gene3D" id="3.20.20.70">
    <property type="entry name" value="Aldolase class I"/>
    <property type="match status" value="1"/>
</dbReference>
<dbReference type="PANTHER" id="PTHR42738">
    <property type="entry name" value="HYDROXYMETHYLGLUTARYL-COA LYASE"/>
    <property type="match status" value="1"/>
</dbReference>
<name>A0A803QPR6_CANSA</name>
<dbReference type="GO" id="GO:0046872">
    <property type="term" value="F:metal ion binding"/>
    <property type="evidence" value="ECO:0007669"/>
    <property type="project" value="UniProtKB-KW"/>
</dbReference>
<dbReference type="PANTHER" id="PTHR42738:SF15">
    <property type="entry name" value="HYDROXYMETHYLGLUTARYL-COA LYASE"/>
    <property type="match status" value="1"/>
</dbReference>
<feature type="domain" description="Pyruvate carboxyltransferase" evidence="8">
    <location>
        <begin position="857"/>
        <end position="1124"/>
    </location>
</feature>
<protein>
    <recommendedName>
        <fullName evidence="3">hydroxymethylglutaryl-CoA lyase</fullName>
        <ecNumber evidence="3">4.1.3.4</ecNumber>
    </recommendedName>
</protein>
<dbReference type="FunFam" id="3.20.20.70:FF:000038">
    <property type="entry name" value="Hydroxymethylglutaryl-CoA lyase, mitochondrial"/>
    <property type="match status" value="1"/>
</dbReference>
<dbReference type="Pfam" id="PF07727">
    <property type="entry name" value="RVT_2"/>
    <property type="match status" value="1"/>
</dbReference>
<dbReference type="Proteomes" id="UP000596661">
    <property type="component" value="Unassembled WGS sequence"/>
</dbReference>
<evidence type="ECO:0000256" key="6">
    <source>
        <dbReference type="ARBA" id="ARBA00049877"/>
    </source>
</evidence>
<proteinExistence type="inferred from homology"/>
<comment type="similarity">
    <text evidence="2">Belongs to the HMG-CoA lyase family.</text>
</comment>
<evidence type="ECO:0000256" key="1">
    <source>
        <dbReference type="ARBA" id="ARBA00005143"/>
    </source>
</evidence>
<dbReference type="GO" id="GO:0004419">
    <property type="term" value="F:hydroxymethylglutaryl-CoA lyase activity"/>
    <property type="evidence" value="ECO:0007669"/>
    <property type="project" value="UniProtKB-EC"/>
</dbReference>
<evidence type="ECO:0000256" key="2">
    <source>
        <dbReference type="ARBA" id="ARBA00009405"/>
    </source>
</evidence>
<evidence type="ECO:0000256" key="3">
    <source>
        <dbReference type="ARBA" id="ARBA00012910"/>
    </source>
</evidence>
<keyword evidence="5" id="KW-0456">Lyase</keyword>
<comment type="catalytic activity">
    <reaction evidence="6">
        <text>(3S)-3-hydroxy-3-methylglutaryl-CoA = acetoacetate + acetyl-CoA</text>
        <dbReference type="Rhea" id="RHEA:24404"/>
        <dbReference type="ChEBI" id="CHEBI:13705"/>
        <dbReference type="ChEBI" id="CHEBI:43074"/>
        <dbReference type="ChEBI" id="CHEBI:57288"/>
        <dbReference type="EC" id="4.1.3.4"/>
    </reaction>
</comment>
<evidence type="ECO:0000256" key="4">
    <source>
        <dbReference type="ARBA" id="ARBA00022723"/>
    </source>
</evidence>
<reference evidence="9" key="1">
    <citation type="submission" date="2021-03" db="UniProtKB">
        <authorList>
            <consortium name="EnsemblPlants"/>
        </authorList>
    </citation>
    <scope>IDENTIFICATION</scope>
</reference>
<evidence type="ECO:0000259" key="8">
    <source>
        <dbReference type="PROSITE" id="PS50991"/>
    </source>
</evidence>
<dbReference type="UniPathway" id="UPA00896">
    <property type="reaction ID" value="UER00863"/>
</dbReference>
<keyword evidence="10" id="KW-1185">Reference proteome</keyword>
<dbReference type="GO" id="GO:0046951">
    <property type="term" value="P:ketone body biosynthetic process"/>
    <property type="evidence" value="ECO:0007669"/>
    <property type="project" value="TreeGrafter"/>
</dbReference>
<feature type="region of interest" description="Disordered" evidence="7">
    <location>
        <begin position="1"/>
        <end position="21"/>
    </location>
</feature>
<dbReference type="Pfam" id="PF00682">
    <property type="entry name" value="HMGL-like"/>
    <property type="match status" value="1"/>
</dbReference>
<comment type="pathway">
    <text evidence="1">Metabolic intermediate metabolism; (S)-3-hydroxy-3-methylglutaryl-CoA degradation; acetoacetate from (S)-3-hydroxy-3-methylglutaryl-CoA: step 1/1.</text>
</comment>
<feature type="region of interest" description="Disordered" evidence="7">
    <location>
        <begin position="120"/>
        <end position="144"/>
    </location>
</feature>
<dbReference type="Gramene" id="evm.model.10.645">
    <property type="protein sequence ID" value="cds.evm.model.10.645"/>
    <property type="gene ID" value="evm.TU.10.645"/>
</dbReference>
<dbReference type="InterPro" id="IPR043594">
    <property type="entry name" value="HMGL"/>
</dbReference>
<sequence length="1156" mass="126561">MARTRATFSATTTDNDTPVVDAPSALQHTELAPETQVNPNPVPPINSISTSSHSLHDLPAYEDIRSPYYLSNADHPEIKSSIMYFDTASEMWTMLNNRFNQGNRPRIFELNETLTYLNQGAKSESGSTSRTTAQTHQVSLPTSDQTLTPAQCQQLISMLSQQLQPTDASTSDAAAVNNISGKFNPFSIHSWIVDSGATHHDPSLILKIGTARKFGNLYYIQQEPITPTVFSFSSYTTNIPSNAENTNPTHIPAVFPTATSQPTQVVPINIAVPPPASTSAAPAANKNIAVSFPVSSKVASPATKNSAAIPTATTTAPSAASKNSVATPTVISAETNPNNIGTKPPDPPIQTKKGRTIKKPTYLQDYTCTLNASNTTYPITNYINYDKLSPKFKAAILAAHLFEPKTYKQACKDKIWNQAMDTEIDALEANNTWIVVPLPPGQHVISNKWVYRIKYNPDGSVERCKARLVAKGYTQQPRVDYFETYAPVAKFNTLKLLFALATIKNWHLHHMDINNAFLHGDLHEDVYMTLPQGYTPKEPIPKNAVCKLQKSLYGLKQSSRQWYAKLSQTLLQQNFKQSKNDHSLFIRTKTGIFLTLLIYVDDIVVATNSLDELHHFTTTLDSHFKLKDLGPLHFFLGLEIARCNKGISVSQRPFTLQLLQEAGCLAIKPVSTPMETNIKLNNKTGKLLTNPTQYRSLIGKLIYLTIIRPDISFSVNKLSQYFQNPREPHLHAATRIFQYLKNTPGQGLFFHASTPEPIHLQAFADADWAACIDTRRSISGKGYARDVFKWCRESRNVSQFGITKNGESAHHGWNYRWIVGYGHDAENFSVRHYSSHVNNKGARELTNKVLRNIPESVKVVEVGPRDGLQNEKKTVPTSVKVELIKMLVSSGLQVVEATSFVSPKWVPQLSDAKDVMEAIQDVEGASFPVLTPNLKGFEAAVAAGAKAVAIFSAASESFSKKNLNCSIEDSLVRYRDVALAAKKLSIPVRGYISCVVGCPLEGKVSPSQVAYVAKELYDMGCSEISLGDTIGVGTPGTVIPMLKAVIDVVPIDMLAVHFHDTYGQALSNTLVSLQIGITTVDSSISGLGGCPYAKGATGNVATEDVVYMLNGLGVKTHVDLEKLIMAGEFISSHLGHPSGSKAATALRKVTSCASKL</sequence>
<dbReference type="EMBL" id="UZAU01000810">
    <property type="status" value="NOT_ANNOTATED_CDS"/>
    <property type="molecule type" value="Genomic_DNA"/>
</dbReference>